<gene>
    <name evidence="8" type="ORF">SAMN04489707_100113</name>
</gene>
<evidence type="ECO:0000256" key="2">
    <source>
        <dbReference type="ARBA" id="ARBA00008520"/>
    </source>
</evidence>
<accession>A0A1I7EXN4</accession>
<dbReference type="PANTHER" id="PTHR43649">
    <property type="entry name" value="ARABINOSE-BINDING PROTEIN-RELATED"/>
    <property type="match status" value="1"/>
</dbReference>
<reference evidence="8 9" key="1">
    <citation type="submission" date="2016-10" db="EMBL/GenBank/DDBJ databases">
        <authorList>
            <person name="de Groot N.N."/>
        </authorList>
    </citation>
    <scope>NUCLEOTIDE SEQUENCE [LARGE SCALE GENOMIC DNA]</scope>
    <source>
        <strain evidence="8 9">R-24608</strain>
    </source>
</reference>
<evidence type="ECO:0000256" key="1">
    <source>
        <dbReference type="ARBA" id="ARBA00004418"/>
    </source>
</evidence>
<dbReference type="SUPFAM" id="SSF53850">
    <property type="entry name" value="Periplasmic binding protein-like II"/>
    <property type="match status" value="1"/>
</dbReference>
<keyword evidence="3" id="KW-0813">Transport</keyword>
<evidence type="ECO:0000256" key="5">
    <source>
        <dbReference type="ARBA" id="ARBA00049629"/>
    </source>
</evidence>
<proteinExistence type="inferred from homology"/>
<feature type="chain" id="PRO_5010242521" description="Probable sugar-binding periplasmic protein" evidence="7">
    <location>
        <begin position="22"/>
        <end position="421"/>
    </location>
</feature>
<protein>
    <recommendedName>
        <fullName evidence="6">Probable sugar-binding periplasmic protein</fullName>
    </recommendedName>
</protein>
<dbReference type="InterPro" id="IPR006059">
    <property type="entry name" value="SBP"/>
</dbReference>
<evidence type="ECO:0000256" key="3">
    <source>
        <dbReference type="ARBA" id="ARBA00022448"/>
    </source>
</evidence>
<evidence type="ECO:0000256" key="6">
    <source>
        <dbReference type="ARBA" id="ARBA00049753"/>
    </source>
</evidence>
<organism evidence="8 9">
    <name type="scientific">Paenacidovorax caeni</name>
    <dbReference type="NCBI Taxonomy" id="343013"/>
    <lineage>
        <taxon>Bacteria</taxon>
        <taxon>Pseudomonadati</taxon>
        <taxon>Pseudomonadota</taxon>
        <taxon>Betaproteobacteria</taxon>
        <taxon>Burkholderiales</taxon>
        <taxon>Comamonadaceae</taxon>
        <taxon>Paenacidovorax</taxon>
    </lineage>
</organism>
<dbReference type="EMBL" id="FPBX01000001">
    <property type="protein sequence ID" value="SFU28693.1"/>
    <property type="molecule type" value="Genomic_DNA"/>
</dbReference>
<evidence type="ECO:0000313" key="8">
    <source>
        <dbReference type="EMBL" id="SFU28693.1"/>
    </source>
</evidence>
<comment type="similarity">
    <text evidence="2">Belongs to the bacterial solute-binding protein 1 family.</text>
</comment>
<dbReference type="AlphaFoldDB" id="A0A1I7EXN4"/>
<keyword evidence="9" id="KW-1185">Reference proteome</keyword>
<dbReference type="Proteomes" id="UP000183656">
    <property type="component" value="Unassembled WGS sequence"/>
</dbReference>
<dbReference type="STRING" id="343013.SAMN04489707_100113"/>
<dbReference type="InterPro" id="IPR050490">
    <property type="entry name" value="Bact_solute-bd_prot1"/>
</dbReference>
<dbReference type="RefSeq" id="WP_199445239.1">
    <property type="nucleotide sequence ID" value="NZ_CYIG01000007.1"/>
</dbReference>
<dbReference type="PANTHER" id="PTHR43649:SF28">
    <property type="entry name" value="BINDING PROTEIN COMPONENT OF ABC SUGAR TRANSPORTER-RELATED"/>
    <property type="match status" value="1"/>
</dbReference>
<comment type="subcellular location">
    <subcellularLocation>
        <location evidence="1">Periplasm</location>
    </subcellularLocation>
</comment>
<comment type="function">
    <text evidence="5">Part of a binding-protein-dependent transport system for a sugar.</text>
</comment>
<evidence type="ECO:0000313" key="9">
    <source>
        <dbReference type="Proteomes" id="UP000183656"/>
    </source>
</evidence>
<dbReference type="Pfam" id="PF01547">
    <property type="entry name" value="SBP_bac_1"/>
    <property type="match status" value="1"/>
</dbReference>
<name>A0A1I7EXN4_9BURK</name>
<evidence type="ECO:0000256" key="4">
    <source>
        <dbReference type="ARBA" id="ARBA00022729"/>
    </source>
</evidence>
<evidence type="ECO:0000256" key="7">
    <source>
        <dbReference type="SAM" id="SignalP"/>
    </source>
</evidence>
<keyword evidence="4 7" id="KW-0732">Signal</keyword>
<dbReference type="GO" id="GO:0042597">
    <property type="term" value="C:periplasmic space"/>
    <property type="evidence" value="ECO:0007669"/>
    <property type="project" value="UniProtKB-SubCell"/>
</dbReference>
<sequence length="421" mass="45961">MRAGSVAACGLALAMALPALAWAQASVPKVDVMHWWVSQGEQASIDVIRRYVRQAGMAWQEEARPGSGTARYGDFVRQRVEAGRPPAAAQMIGFDIHYWARRGALASLDAQARVQEWDEVVPYGIQRLSKYQGHWIAAPINAHATNWLWVNKSVLDRLGGTAPDNWDALIALLEKAKAAGVVPLAIGKEAWEQTLLFESVAAGVGGAEFYRRAFLDLDPQALQPQLLRTIFQRMRQLRAFADAGLAGRTWDQATRMVMAGQALLQVQGTWVNGEFTSRRMVPGRQFACFLFPDTQGIYLFNADQYVFFQGAAMADATRGRFAATLMDTGLQRDLNIATGAAPARVDVALEPFNACGQQLIRHLRASNMRRTVLGSVAMGNANPPAVKTAIYQLVHAHFTGAIDDETAIARLQAAISGPASE</sequence>
<dbReference type="Gene3D" id="3.40.190.10">
    <property type="entry name" value="Periplasmic binding protein-like II"/>
    <property type="match status" value="2"/>
</dbReference>
<feature type="signal peptide" evidence="7">
    <location>
        <begin position="1"/>
        <end position="21"/>
    </location>
</feature>